<dbReference type="Proteomes" id="UP000031014">
    <property type="component" value="Unassembled WGS sequence"/>
</dbReference>
<protein>
    <recommendedName>
        <fullName evidence="3">Hydrolase</fullName>
    </recommendedName>
</protein>
<evidence type="ECO:0000313" key="1">
    <source>
        <dbReference type="EMBL" id="GAM13573.1"/>
    </source>
</evidence>
<keyword evidence="2" id="KW-1185">Reference proteome</keyword>
<dbReference type="EMBL" id="BASE01000036">
    <property type="protein sequence ID" value="GAM13573.1"/>
    <property type="molecule type" value="Genomic_DNA"/>
</dbReference>
<sequence>MVLKKDEVLYMEETKQKYYFNIESGEVLDTPAEPEGHLFTLIATGEEIKDLREYLTENYKADWATFGNSHLRPFTDPDREHAEYDFAMKEIYAMVYKLGDAEARNHVKSMGIFTEEELSGI</sequence>
<organism evidence="1 2">
    <name type="scientific">Mesobacillus selenatarsenatis (strain DSM 18680 / JCM 14380 / FERM P-15431 / SF-1)</name>
    <dbReference type="NCBI Taxonomy" id="1321606"/>
    <lineage>
        <taxon>Bacteria</taxon>
        <taxon>Bacillati</taxon>
        <taxon>Bacillota</taxon>
        <taxon>Bacilli</taxon>
        <taxon>Bacillales</taxon>
        <taxon>Bacillaceae</taxon>
        <taxon>Mesobacillus</taxon>
    </lineage>
</organism>
<evidence type="ECO:0000313" key="2">
    <source>
        <dbReference type="Proteomes" id="UP000031014"/>
    </source>
</evidence>
<dbReference type="STRING" id="1321606.SAMD00020551_1718"/>
<accession>A0A0A8X0X2</accession>
<dbReference type="AlphaFoldDB" id="A0A0A8X0X2"/>
<evidence type="ECO:0008006" key="3">
    <source>
        <dbReference type="Google" id="ProtNLM"/>
    </source>
</evidence>
<proteinExistence type="predicted"/>
<reference evidence="1 2" key="1">
    <citation type="submission" date="2013-06" db="EMBL/GenBank/DDBJ databases">
        <title>Whole genome shotgun sequence of Bacillus selenatarsenatis SF-1.</title>
        <authorList>
            <person name="Kuroda M."/>
            <person name="Sei K."/>
            <person name="Yamashita M."/>
            <person name="Ike M."/>
        </authorList>
    </citation>
    <scope>NUCLEOTIDE SEQUENCE [LARGE SCALE GENOMIC DNA]</scope>
    <source>
        <strain evidence="1 2">SF-1</strain>
    </source>
</reference>
<gene>
    <name evidence="1" type="ORF">SAMD00020551_1718</name>
</gene>
<comment type="caution">
    <text evidence="1">The sequence shown here is derived from an EMBL/GenBank/DDBJ whole genome shotgun (WGS) entry which is preliminary data.</text>
</comment>
<name>A0A0A8X0X2_MESS1</name>